<evidence type="ECO:0000256" key="4">
    <source>
        <dbReference type="ARBA" id="ARBA00022614"/>
    </source>
</evidence>
<evidence type="ECO:0000256" key="5">
    <source>
        <dbReference type="ARBA" id="ARBA00022626"/>
    </source>
</evidence>
<keyword evidence="5" id="KW-1070">Brassinosteroid signaling pathway</keyword>
<evidence type="ECO:0000256" key="1">
    <source>
        <dbReference type="ARBA" id="ARBA00004251"/>
    </source>
</evidence>
<evidence type="ECO:0000256" key="10">
    <source>
        <dbReference type="ARBA" id="ARBA00023136"/>
    </source>
</evidence>
<dbReference type="FunFam" id="3.80.10.10:FF:000041">
    <property type="entry name" value="LRR receptor-like serine/threonine-protein kinase ERECTA"/>
    <property type="match status" value="2"/>
</dbReference>
<dbReference type="SMART" id="SM00369">
    <property type="entry name" value="LRR_TYP"/>
    <property type="match status" value="10"/>
</dbReference>
<feature type="transmembrane region" description="Helical" evidence="12">
    <location>
        <begin position="1086"/>
        <end position="1107"/>
    </location>
</feature>
<feature type="domain" description="Leucine-rich repeat-containing N-terminal plant-type" evidence="14">
    <location>
        <begin position="30"/>
        <end position="67"/>
    </location>
</feature>
<keyword evidence="8" id="KW-0677">Repeat</keyword>
<evidence type="ECO:0000256" key="6">
    <source>
        <dbReference type="ARBA" id="ARBA00022692"/>
    </source>
</evidence>
<reference evidence="16 17" key="1">
    <citation type="submission" date="2018-04" db="EMBL/GenBank/DDBJ databases">
        <title>WGS assembly of Panicum hallii var. hallii HAL2.</title>
        <authorList>
            <person name="Lovell J."/>
            <person name="Jenkins J."/>
            <person name="Lowry D."/>
            <person name="Mamidi S."/>
            <person name="Sreedasyam A."/>
            <person name="Weng X."/>
            <person name="Barry K."/>
            <person name="Bonette J."/>
            <person name="Campitelli B."/>
            <person name="Daum C."/>
            <person name="Gordon S."/>
            <person name="Gould B."/>
            <person name="Lipzen A."/>
            <person name="MacQueen A."/>
            <person name="Palacio-Mejia J."/>
            <person name="Plott C."/>
            <person name="Shakirov E."/>
            <person name="Shu S."/>
            <person name="Yoshinaga Y."/>
            <person name="Zane M."/>
            <person name="Rokhsar D."/>
            <person name="Grimwood J."/>
            <person name="Schmutz J."/>
            <person name="Juenger T."/>
        </authorList>
    </citation>
    <scope>NUCLEOTIDE SEQUENCE [LARGE SCALE GENOMIC DNA]</scope>
    <source>
        <strain evidence="17">cv. HAL2</strain>
    </source>
</reference>
<gene>
    <name evidence="16" type="ORF">GQ55_2G043300</name>
</gene>
<evidence type="ECO:0000313" key="17">
    <source>
        <dbReference type="Proteomes" id="UP000244336"/>
    </source>
</evidence>
<accession>A0A2T7ELC6</accession>
<name>A0A2T7ELC6_9POAL</name>
<dbReference type="Gramene" id="PUZ68626">
    <property type="protein sequence ID" value="PUZ68626"/>
    <property type="gene ID" value="GQ55_2G043300"/>
</dbReference>
<dbReference type="Pfam" id="PF13855">
    <property type="entry name" value="LRR_8"/>
    <property type="match status" value="3"/>
</dbReference>
<comment type="similarity">
    <text evidence="2">Belongs to the RLP family.</text>
</comment>
<dbReference type="InterPro" id="IPR055414">
    <property type="entry name" value="LRR_R13L4/SHOC2-like"/>
</dbReference>
<keyword evidence="4" id="KW-0433">Leucine-rich repeat</keyword>
<evidence type="ECO:0000256" key="3">
    <source>
        <dbReference type="ARBA" id="ARBA00022475"/>
    </source>
</evidence>
<organism evidence="16 17">
    <name type="scientific">Panicum hallii var. hallii</name>
    <dbReference type="NCBI Taxonomy" id="1504633"/>
    <lineage>
        <taxon>Eukaryota</taxon>
        <taxon>Viridiplantae</taxon>
        <taxon>Streptophyta</taxon>
        <taxon>Embryophyta</taxon>
        <taxon>Tracheophyta</taxon>
        <taxon>Spermatophyta</taxon>
        <taxon>Magnoliopsida</taxon>
        <taxon>Liliopsida</taxon>
        <taxon>Poales</taxon>
        <taxon>Poaceae</taxon>
        <taxon>PACMAD clade</taxon>
        <taxon>Panicoideae</taxon>
        <taxon>Panicodae</taxon>
        <taxon>Paniceae</taxon>
        <taxon>Panicinae</taxon>
        <taxon>Panicum</taxon>
        <taxon>Panicum sect. Panicum</taxon>
    </lineage>
</organism>
<dbReference type="PROSITE" id="PS51450">
    <property type="entry name" value="LRR"/>
    <property type="match status" value="1"/>
</dbReference>
<keyword evidence="3" id="KW-1003">Cell membrane</keyword>
<dbReference type="OrthoDB" id="1394818at2759"/>
<keyword evidence="6 12" id="KW-0812">Transmembrane</keyword>
<dbReference type="Proteomes" id="UP000244336">
    <property type="component" value="Chromosome 2"/>
</dbReference>
<dbReference type="STRING" id="1504633.A0A2T7ELC6"/>
<dbReference type="AlphaFoldDB" id="A0A2T7ELC6"/>
<evidence type="ECO:0000259" key="15">
    <source>
        <dbReference type="Pfam" id="PF23598"/>
    </source>
</evidence>
<feature type="domain" description="Disease resistance R13L4/SHOC-2-like LRR" evidence="15">
    <location>
        <begin position="373"/>
        <end position="538"/>
    </location>
</feature>
<dbReference type="EMBL" id="CM009750">
    <property type="protein sequence ID" value="PUZ68626.1"/>
    <property type="molecule type" value="Genomic_DNA"/>
</dbReference>
<evidence type="ECO:0000256" key="11">
    <source>
        <dbReference type="ARBA" id="ARBA00023180"/>
    </source>
</evidence>
<dbReference type="Gene3D" id="3.80.10.10">
    <property type="entry name" value="Ribonuclease Inhibitor"/>
    <property type="match status" value="7"/>
</dbReference>
<evidence type="ECO:0000256" key="12">
    <source>
        <dbReference type="SAM" id="Phobius"/>
    </source>
</evidence>
<evidence type="ECO:0000256" key="7">
    <source>
        <dbReference type="ARBA" id="ARBA00022729"/>
    </source>
</evidence>
<keyword evidence="9 12" id="KW-1133">Transmembrane helix</keyword>
<dbReference type="Pfam" id="PF13516">
    <property type="entry name" value="LRR_6"/>
    <property type="match status" value="1"/>
</dbReference>
<evidence type="ECO:0000256" key="2">
    <source>
        <dbReference type="ARBA" id="ARBA00009592"/>
    </source>
</evidence>
<evidence type="ECO:0000256" key="13">
    <source>
        <dbReference type="SAM" id="SignalP"/>
    </source>
</evidence>
<dbReference type="SUPFAM" id="SSF52047">
    <property type="entry name" value="RNI-like"/>
    <property type="match status" value="1"/>
</dbReference>
<proteinExistence type="inferred from homology"/>
<dbReference type="InterPro" id="IPR032675">
    <property type="entry name" value="LRR_dom_sf"/>
</dbReference>
<feature type="signal peptide" evidence="13">
    <location>
        <begin position="1"/>
        <end position="25"/>
    </location>
</feature>
<dbReference type="InterPro" id="IPR001611">
    <property type="entry name" value="Leu-rich_rpt"/>
</dbReference>
<sequence>MAPTKERLHSLMHLFIACLLKFSIAAPCLPDQASSLLQLKASFIGDNLPSWQAGTDCCHHWEGITCDMALGRVISLDLGELHLASNRLDPALFNLTSLRNLSLAFSDFSGALLPASGFERLTDIIHLNLSCTYFLGQIPVGIACLKNLVTIDLSGNYDLYFGRPSFQVFMANMSNLRELYLDRVDLSSSGSTWSTILADSVPQLQVLSLFGCSMSGSIHSSFSKLRSLTTINLGYNFKLTGKVPEYFSKLSSLTVLDISSNKFEGHFPTKIFQLKSLRTLDLSCNHRTLGWSSNMSDNHMLSVRLTHFPAGNNLETLNLVGTNFSCDMPSSFGNLEYVKTLGLNMMRIDDELPSLISKLPLLDDLRLRLVGSDLENPGLSWVSNLTQLTYLMLDSYDFSKSVPTWIGKLTRLESLTIVDCTFSMPIPYQIGNLTKLVKLKFWSCDFPEQRMPSWIGNLTKLTSFNIFHCNFSGPIPTTIGNLIQLEELKVWSSNIGGKIPKSLFALPALQLLVLIDNQLIGSLEDIPAPLSSPLREIDLSSNQLTGPIPKSFFQLKYLRSLNFESNKLTGTIALGSIWRLRNLTYLNLVNNMISIIEKEGDMLFSHSLKIQTLYLASCNLTKFLASLEYIDTIRDLDLSNNQIKGAIPSWVWENRLVSLNLSHNMFTILEKSPIVEMTHLMALDLSFNGLQGSIPIPSTPSELIFLDYSNNEFSSIEPNFVGRYLRNAISINLSKNKLSGHIPLSVCSLNNLEFLDLSYNNFCGPIPSCLMEKADLMSILKLRENKLHGMLPENIREGCKLQTIDLNGNRIEGVVPRSLENCQDLEVLDVGNNQIVDSFPSWMGTLPNLRILVLRSNQLYGTIRDLHSVYQHFRSLQILDLASNHFSGDLHSKWFDNFISMMNISSDVGQILEHSTNATGTYQDSVTITFKDATFIVTKIQTSFKLIDLSNNSFEGSIPGSIGRLVSLHGLNMSHNNFIGKIPSQLHNLTRLESMDLSFNSLSGEIPQEFTSLTSLSWLNLSYNNLTGRLPQGNQFLTFPSSSFEGNAGLCGIQLYKQCDNPDPDSTTRSTSVPEPNTLWQDRLDAITFFLFAGLGFGVGFSLAIIFRSFYHIEVWLCNHMY</sequence>
<keyword evidence="11" id="KW-0325">Glycoprotein</keyword>
<dbReference type="FunFam" id="3.80.10.10:FF:000095">
    <property type="entry name" value="LRR receptor-like serine/threonine-protein kinase GSO1"/>
    <property type="match status" value="1"/>
</dbReference>
<dbReference type="FunFam" id="3.80.10.10:FF:000111">
    <property type="entry name" value="LRR receptor-like serine/threonine-protein kinase ERECTA"/>
    <property type="match status" value="1"/>
</dbReference>
<comment type="subcellular location">
    <subcellularLocation>
        <location evidence="1">Cell membrane</location>
        <topology evidence="1">Single-pass type I membrane protein</topology>
    </subcellularLocation>
</comment>
<keyword evidence="10 12" id="KW-0472">Membrane</keyword>
<keyword evidence="17" id="KW-1185">Reference proteome</keyword>
<evidence type="ECO:0000256" key="9">
    <source>
        <dbReference type="ARBA" id="ARBA00022989"/>
    </source>
</evidence>
<dbReference type="Pfam" id="PF08263">
    <property type="entry name" value="LRRNT_2"/>
    <property type="match status" value="1"/>
</dbReference>
<dbReference type="SUPFAM" id="SSF52058">
    <property type="entry name" value="L domain-like"/>
    <property type="match status" value="2"/>
</dbReference>
<dbReference type="InterPro" id="IPR013210">
    <property type="entry name" value="LRR_N_plant-typ"/>
</dbReference>
<feature type="chain" id="PRO_5015644788" evidence="13">
    <location>
        <begin position="26"/>
        <end position="1122"/>
    </location>
</feature>
<dbReference type="InterPro" id="IPR003591">
    <property type="entry name" value="Leu-rich_rpt_typical-subtyp"/>
</dbReference>
<dbReference type="GO" id="GO:0005886">
    <property type="term" value="C:plasma membrane"/>
    <property type="evidence" value="ECO:0007669"/>
    <property type="project" value="UniProtKB-SubCell"/>
</dbReference>
<dbReference type="PROSITE" id="PS51257">
    <property type="entry name" value="PROKAR_LIPOPROTEIN"/>
    <property type="match status" value="1"/>
</dbReference>
<evidence type="ECO:0000256" key="8">
    <source>
        <dbReference type="ARBA" id="ARBA00022737"/>
    </source>
</evidence>
<dbReference type="InterPro" id="IPR046956">
    <property type="entry name" value="RLP23-like"/>
</dbReference>
<keyword evidence="7 13" id="KW-0732">Signal</keyword>
<evidence type="ECO:0000259" key="14">
    <source>
        <dbReference type="Pfam" id="PF08263"/>
    </source>
</evidence>
<dbReference type="GO" id="GO:0009742">
    <property type="term" value="P:brassinosteroid mediated signaling pathway"/>
    <property type="evidence" value="ECO:0007669"/>
    <property type="project" value="UniProtKB-KW"/>
</dbReference>
<dbReference type="PANTHER" id="PTHR48061">
    <property type="entry name" value="LEUCINE-RICH REPEAT RECEPTOR PROTEIN KINASE EMS1-LIKE-RELATED"/>
    <property type="match status" value="1"/>
</dbReference>
<dbReference type="Pfam" id="PF00560">
    <property type="entry name" value="LRR_1"/>
    <property type="match status" value="4"/>
</dbReference>
<evidence type="ECO:0000313" key="16">
    <source>
        <dbReference type="EMBL" id="PUZ68626.1"/>
    </source>
</evidence>
<dbReference type="Pfam" id="PF23598">
    <property type="entry name" value="LRR_14"/>
    <property type="match status" value="1"/>
</dbReference>
<dbReference type="PANTHER" id="PTHR48061:SF39">
    <property type="entry name" value="LEUCINE-RICH REPEAT-CONTAINING N-TERMINAL PLANT-TYPE DOMAIN-CONTAINING PROTEIN"/>
    <property type="match status" value="1"/>
</dbReference>
<protein>
    <submittedName>
        <fullName evidence="16">Uncharacterized protein</fullName>
    </submittedName>
</protein>